<dbReference type="InterPro" id="IPR028973">
    <property type="entry name" value="PhnB-like"/>
</dbReference>
<dbReference type="EMBL" id="QFLI01000003">
    <property type="protein sequence ID" value="PXY01343.1"/>
    <property type="molecule type" value="Genomic_DNA"/>
</dbReference>
<dbReference type="RefSeq" id="WP_110360155.1">
    <property type="nucleotide sequence ID" value="NZ_QFLI01000003.1"/>
</dbReference>
<dbReference type="Proteomes" id="UP000248079">
    <property type="component" value="Unassembled WGS sequence"/>
</dbReference>
<dbReference type="AlphaFoldDB" id="A0A2V3ZYJ6"/>
<dbReference type="PANTHER" id="PTHR33990">
    <property type="entry name" value="PROTEIN YJDN-RELATED"/>
    <property type="match status" value="1"/>
</dbReference>
<dbReference type="PANTHER" id="PTHR33990:SF1">
    <property type="entry name" value="PROTEIN YJDN"/>
    <property type="match status" value="1"/>
</dbReference>
<dbReference type="InterPro" id="IPR029068">
    <property type="entry name" value="Glyas_Bleomycin-R_OHBP_Dase"/>
</dbReference>
<dbReference type="Pfam" id="PF00903">
    <property type="entry name" value="Glyoxalase"/>
    <property type="match status" value="1"/>
</dbReference>
<protein>
    <submittedName>
        <fullName evidence="2">VOC family protein</fullName>
    </submittedName>
</protein>
<dbReference type="InterPro" id="IPR004360">
    <property type="entry name" value="Glyas_Fos-R_dOase_dom"/>
</dbReference>
<reference evidence="2 3" key="1">
    <citation type="submission" date="2018-05" db="EMBL/GenBank/DDBJ databases">
        <title>Marinifilum breve JC075T sp. nov., a marine bacterium isolated from Yongle Blue Hole in the South China Sea.</title>
        <authorList>
            <person name="Fu T."/>
        </authorList>
    </citation>
    <scope>NUCLEOTIDE SEQUENCE [LARGE SCALE GENOMIC DNA]</scope>
    <source>
        <strain evidence="2 3">JC075</strain>
    </source>
</reference>
<feature type="domain" description="Glyoxalase/fosfomycin resistance/dioxygenase" evidence="1">
    <location>
        <begin position="10"/>
        <end position="138"/>
    </location>
</feature>
<name>A0A2V3ZYJ6_9BACT</name>
<organism evidence="2 3">
    <name type="scientific">Marinifilum breve</name>
    <dbReference type="NCBI Taxonomy" id="2184082"/>
    <lineage>
        <taxon>Bacteria</taxon>
        <taxon>Pseudomonadati</taxon>
        <taxon>Bacteroidota</taxon>
        <taxon>Bacteroidia</taxon>
        <taxon>Marinilabiliales</taxon>
        <taxon>Marinifilaceae</taxon>
    </lineage>
</organism>
<sequence>MTTLNVYLNFNGNCEEAFEFYKSVLGGEFAHVARFGEMPPSDNCPPVAEKDKNLIMHVSLPISKETVLMGSDSSEAFGPLPTPGNNFSLSIDTDSTEEADRIFAGLSAGGNVIMPMDKTFWGSYFGMLTDKFGIQWMVSFQLEPH</sequence>
<gene>
    <name evidence="2" type="ORF">DF185_07555</name>
</gene>
<comment type="caution">
    <text evidence="2">The sequence shown here is derived from an EMBL/GenBank/DDBJ whole genome shotgun (WGS) entry which is preliminary data.</text>
</comment>
<dbReference type="Gene3D" id="3.10.180.10">
    <property type="entry name" value="2,3-Dihydroxybiphenyl 1,2-Dioxygenase, domain 1"/>
    <property type="match status" value="1"/>
</dbReference>
<accession>A0A2V3ZYJ6</accession>
<proteinExistence type="predicted"/>
<evidence type="ECO:0000259" key="1">
    <source>
        <dbReference type="Pfam" id="PF00903"/>
    </source>
</evidence>
<dbReference type="SUPFAM" id="SSF54593">
    <property type="entry name" value="Glyoxalase/Bleomycin resistance protein/Dihydroxybiphenyl dioxygenase"/>
    <property type="match status" value="1"/>
</dbReference>
<evidence type="ECO:0000313" key="2">
    <source>
        <dbReference type="EMBL" id="PXY01343.1"/>
    </source>
</evidence>
<evidence type="ECO:0000313" key="3">
    <source>
        <dbReference type="Proteomes" id="UP000248079"/>
    </source>
</evidence>
<keyword evidence="3" id="KW-1185">Reference proteome</keyword>
<dbReference type="OrthoDB" id="9795306at2"/>
<dbReference type="CDD" id="cd06588">
    <property type="entry name" value="PhnB_like"/>
    <property type="match status" value="1"/>
</dbReference>